<dbReference type="SUPFAM" id="SSF51120">
    <property type="entry name" value="beta-Roll"/>
    <property type="match status" value="1"/>
</dbReference>
<dbReference type="InterPro" id="IPR011049">
    <property type="entry name" value="Serralysin-like_metalloprot_C"/>
</dbReference>
<organism evidence="5 6">
    <name type="scientific">Mesobaculum littorinae</name>
    <dbReference type="NCBI Taxonomy" id="2486419"/>
    <lineage>
        <taxon>Bacteria</taxon>
        <taxon>Pseudomonadati</taxon>
        <taxon>Pseudomonadota</taxon>
        <taxon>Alphaproteobacteria</taxon>
        <taxon>Rhodobacterales</taxon>
        <taxon>Roseobacteraceae</taxon>
        <taxon>Mesobaculum</taxon>
    </lineage>
</organism>
<dbReference type="Gene3D" id="2.170.16.10">
    <property type="entry name" value="Hedgehog/Intein (Hint) domain"/>
    <property type="match status" value="1"/>
</dbReference>
<dbReference type="OrthoDB" id="6305173at2"/>
<feature type="region of interest" description="Disordered" evidence="3">
    <location>
        <begin position="1"/>
        <end position="66"/>
    </location>
</feature>
<dbReference type="GO" id="GO:0005576">
    <property type="term" value="C:extracellular region"/>
    <property type="evidence" value="ECO:0007669"/>
    <property type="project" value="UniProtKB-SubCell"/>
</dbReference>
<accession>A0A438ALY7</accession>
<dbReference type="InterPro" id="IPR001343">
    <property type="entry name" value="Hemolysn_Ca-bd"/>
</dbReference>
<comment type="caution">
    <text evidence="5">The sequence shown here is derived from an EMBL/GenBank/DDBJ whole genome shotgun (WGS) entry which is preliminary data.</text>
</comment>
<dbReference type="RefSeq" id="WP_127905103.1">
    <property type="nucleotide sequence ID" value="NZ_RQXX01000001.1"/>
</dbReference>
<gene>
    <name evidence="5" type="ORF">EKE94_02970</name>
</gene>
<feature type="domain" description="Hedgehog/Intein (Hint)" evidence="4">
    <location>
        <begin position="217"/>
        <end position="363"/>
    </location>
</feature>
<sequence>MATRNGTSNNDTIVGTEDDDTLRGYNGQDKLYGKGGNDTIEGGDGDDYIDGGSGHDSLSGGSGQDYIKGGSGNDYIDGGDGVDTLLGGCGDDTILGGQGTDFIDGGSGNDLLAGGADPDIVHGGSGNDTIYGATDGDHLYGDDDRDTFVIQKGAGNAYIWGGEGGDDFDTLDLSNMSPDDYILHYDPHCESGWLRVRDDWGNFSRTVQFREIEKVVICFTPGTSIATPQGERLVEDLREGDRVFTRDNGVQRIRWAGKKNLAAADLEADARLNPVLIRAGALGNGLPERDMMVSPCHRMLINSDRAAMYFDEREVLAAAKHLTEMQGVDQVRTGSVTYHHILFDRHEIILGNGAWTESFQPGDYSLRGIGSEQRQEILMLFPELADQEGAQGFAAARQTLKRHEARLLV</sequence>
<dbReference type="PANTHER" id="PTHR38340">
    <property type="entry name" value="S-LAYER PROTEIN"/>
    <property type="match status" value="1"/>
</dbReference>
<evidence type="ECO:0000313" key="6">
    <source>
        <dbReference type="Proteomes" id="UP000285908"/>
    </source>
</evidence>
<dbReference type="Gene3D" id="2.150.10.10">
    <property type="entry name" value="Serralysin-like metalloprotease, C-terminal"/>
    <property type="match status" value="3"/>
</dbReference>
<evidence type="ECO:0000259" key="4">
    <source>
        <dbReference type="Pfam" id="PF13403"/>
    </source>
</evidence>
<dbReference type="AlphaFoldDB" id="A0A438ALY7"/>
<keyword evidence="6" id="KW-1185">Reference proteome</keyword>
<reference evidence="5 6" key="1">
    <citation type="submission" date="2018-11" db="EMBL/GenBank/DDBJ databases">
        <title>Mesobaculum littorinae gen. nov., sp. nov., isolated from Littorina scabra that represents a novel genus of the order Rhodobacteraceae.</title>
        <authorList>
            <person name="Li F."/>
        </authorList>
    </citation>
    <scope>NUCLEOTIDE SEQUENCE [LARGE SCALE GENOMIC DNA]</scope>
    <source>
        <strain evidence="5 6">M0103</strain>
    </source>
</reference>
<dbReference type="SUPFAM" id="SSF51294">
    <property type="entry name" value="Hedgehog/intein (Hint) domain"/>
    <property type="match status" value="1"/>
</dbReference>
<proteinExistence type="predicted"/>
<feature type="compositionally biased region" description="Polar residues" evidence="3">
    <location>
        <begin position="1"/>
        <end position="13"/>
    </location>
</feature>
<dbReference type="PRINTS" id="PR00313">
    <property type="entry name" value="CABNDNGRPT"/>
</dbReference>
<dbReference type="Proteomes" id="UP000285908">
    <property type="component" value="Unassembled WGS sequence"/>
</dbReference>
<evidence type="ECO:0000256" key="1">
    <source>
        <dbReference type="ARBA" id="ARBA00004613"/>
    </source>
</evidence>
<comment type="subcellular location">
    <subcellularLocation>
        <location evidence="1">Secreted</location>
    </subcellularLocation>
</comment>
<dbReference type="InterPro" id="IPR018511">
    <property type="entry name" value="Hemolysin-typ_Ca-bd_CS"/>
</dbReference>
<evidence type="ECO:0000313" key="5">
    <source>
        <dbReference type="EMBL" id="RVV99660.1"/>
    </source>
</evidence>
<dbReference type="Pfam" id="PF13403">
    <property type="entry name" value="Hint_2"/>
    <property type="match status" value="1"/>
</dbReference>
<dbReference type="Pfam" id="PF00353">
    <property type="entry name" value="HemolysinCabind"/>
    <property type="match status" value="3"/>
</dbReference>
<dbReference type="InterPro" id="IPR050557">
    <property type="entry name" value="RTX_toxin/Mannuronan_C5-epim"/>
</dbReference>
<dbReference type="PROSITE" id="PS00330">
    <property type="entry name" value="HEMOLYSIN_CALCIUM"/>
    <property type="match status" value="4"/>
</dbReference>
<evidence type="ECO:0000256" key="2">
    <source>
        <dbReference type="ARBA" id="ARBA00022525"/>
    </source>
</evidence>
<keyword evidence="2" id="KW-0964">Secreted</keyword>
<dbReference type="EMBL" id="RQXX01000001">
    <property type="protein sequence ID" value="RVV99660.1"/>
    <property type="molecule type" value="Genomic_DNA"/>
</dbReference>
<protein>
    <submittedName>
        <fullName evidence="5">Type I secretion protein</fullName>
    </submittedName>
</protein>
<evidence type="ECO:0000256" key="3">
    <source>
        <dbReference type="SAM" id="MobiDB-lite"/>
    </source>
</evidence>
<dbReference type="GO" id="GO:0005509">
    <property type="term" value="F:calcium ion binding"/>
    <property type="evidence" value="ECO:0007669"/>
    <property type="project" value="InterPro"/>
</dbReference>
<dbReference type="PANTHER" id="PTHR38340:SF1">
    <property type="entry name" value="S-LAYER PROTEIN"/>
    <property type="match status" value="1"/>
</dbReference>
<dbReference type="InterPro" id="IPR028992">
    <property type="entry name" value="Hedgehog/Intein_dom"/>
</dbReference>
<name>A0A438ALY7_9RHOB</name>
<dbReference type="InterPro" id="IPR036844">
    <property type="entry name" value="Hint_dom_sf"/>
</dbReference>